<dbReference type="AlphaFoldDB" id="A0A4P7GHP6"/>
<evidence type="ECO:0000256" key="2">
    <source>
        <dbReference type="SAM" id="SignalP"/>
    </source>
</evidence>
<feature type="region of interest" description="Disordered" evidence="1">
    <location>
        <begin position="432"/>
        <end position="459"/>
    </location>
</feature>
<gene>
    <name evidence="3" type="ORF">EXE57_02480</name>
</gene>
<reference evidence="3 4" key="1">
    <citation type="submission" date="2019-03" db="EMBL/GenBank/DDBJ databases">
        <title>Three New Species of Nocardioides, Nocardioides euryhalodurans sp. nov., Nocardioides seonyuensis sp. nov. and Nocardioides eburneoflavus sp. nov., Iolated from Soil.</title>
        <authorList>
            <person name="Roh S.G."/>
            <person name="Lee C."/>
            <person name="Kim M.-K."/>
            <person name="Kim S.B."/>
        </authorList>
    </citation>
    <scope>NUCLEOTIDE SEQUENCE [LARGE SCALE GENOMIC DNA]</scope>
    <source>
        <strain evidence="3 4">MMS17-SY117</strain>
    </source>
</reference>
<accession>A0A4P7GHP6</accession>
<evidence type="ECO:0000313" key="4">
    <source>
        <dbReference type="Proteomes" id="UP000294894"/>
    </source>
</evidence>
<feature type="signal peptide" evidence="2">
    <location>
        <begin position="1"/>
        <end position="25"/>
    </location>
</feature>
<proteinExistence type="predicted"/>
<feature type="compositionally biased region" description="Polar residues" evidence="1">
    <location>
        <begin position="448"/>
        <end position="459"/>
    </location>
</feature>
<protein>
    <recommendedName>
        <fullName evidence="5">DUF4185 domain-containing protein</fullName>
    </recommendedName>
</protein>
<keyword evidence="4" id="KW-1185">Reference proteome</keyword>
<dbReference type="Proteomes" id="UP000294894">
    <property type="component" value="Chromosome"/>
</dbReference>
<dbReference type="EMBL" id="CP038267">
    <property type="protein sequence ID" value="QBR91261.1"/>
    <property type="molecule type" value="Genomic_DNA"/>
</dbReference>
<dbReference type="OrthoDB" id="223410at2"/>
<evidence type="ECO:0000313" key="3">
    <source>
        <dbReference type="EMBL" id="QBR91261.1"/>
    </source>
</evidence>
<dbReference type="Pfam" id="PF15892">
    <property type="entry name" value="BNR_4"/>
    <property type="match status" value="1"/>
</dbReference>
<dbReference type="KEGG" id="noy:EXE57_02480"/>
<evidence type="ECO:0008006" key="5">
    <source>
        <dbReference type="Google" id="ProtNLM"/>
    </source>
</evidence>
<evidence type="ECO:0000256" key="1">
    <source>
        <dbReference type="SAM" id="MobiDB-lite"/>
    </source>
</evidence>
<feature type="region of interest" description="Disordered" evidence="1">
    <location>
        <begin position="392"/>
        <end position="414"/>
    </location>
</feature>
<dbReference type="RefSeq" id="WP_135073694.1">
    <property type="nucleotide sequence ID" value="NZ_CP038267.1"/>
</dbReference>
<name>A0A4P7GHP6_9ACTN</name>
<organism evidence="3 4">
    <name type="scientific">Nocardioides euryhalodurans</name>
    <dbReference type="NCBI Taxonomy" id="2518370"/>
    <lineage>
        <taxon>Bacteria</taxon>
        <taxon>Bacillati</taxon>
        <taxon>Actinomycetota</taxon>
        <taxon>Actinomycetes</taxon>
        <taxon>Propionibacteriales</taxon>
        <taxon>Nocardioidaceae</taxon>
        <taxon>Nocardioides</taxon>
    </lineage>
</organism>
<sequence>MRGEASVTTAFVVALSLGAPAPAHADPGTATHQGTVGETFAGAQTQFDLVTHGDDQYLAYFDVDRDIVVKHRTLGAAEDGPWSSTTILETSYNPDGHGRDHSFRSRWDSHNWLRLAVDGSGRLHLAGDMHSSEIRYWRTSKPGDLGTLTRRKVLVDPRLEDRVTYPEFILRPRGDLGWLMFRDGASGRGRTHVYAWDDARASWSSNGTLFRAMSPVFGDGDGNAYTEVFHTPGSGYHILYSWRETSDSGSSSRFSYLRTRDFRTYENARGLAVPTPVDAAARRPIVDPIAATKDGSGSWTSNGFLNGETLFGVSGDRILLAYTKLGRDRLGATSKQIWVASPSGPRGAWDLAQVSEEPGGVGLVGATFPDNHLVVVDHDTVAVDFRYDPRSGRPTRRVTFDPADLGDGPVPSTDAPAYYPAEVYQSVDSFPAATSHTEADSRSHEQAGGTSNRGYLNSRPTGARTLYVVSWLAGPDRFTPPDPIPGPEVLDGWPARPLEMFKVTY</sequence>
<feature type="chain" id="PRO_5020621924" description="DUF4185 domain-containing protein" evidence="2">
    <location>
        <begin position="26"/>
        <end position="505"/>
    </location>
</feature>
<keyword evidence="2" id="KW-0732">Signal</keyword>